<gene>
    <name evidence="1" type="ORF">BV98_002174</name>
</gene>
<dbReference type="InterPro" id="IPR038470">
    <property type="entry name" value="Cellsynth_D_sf"/>
</dbReference>
<evidence type="ECO:0000313" key="2">
    <source>
        <dbReference type="Proteomes" id="UP000024284"/>
    </source>
</evidence>
<dbReference type="EMBL" id="JFZA02000017">
    <property type="protein sequence ID" value="KFG90001.1"/>
    <property type="molecule type" value="Genomic_DNA"/>
</dbReference>
<keyword evidence="2" id="KW-1185">Reference proteome</keyword>
<accession>A0A086P9D3</accession>
<name>A0A086P9D3_SPHHM</name>
<organism evidence="1 2">
    <name type="scientific">Sphingobium herbicidovorans (strain ATCC 700291 / DSM 11019 / CCUG 56400 / KCTC 2939 / LMG 18315 / NBRC 16415 / MH)</name>
    <name type="common">Sphingomonas herbicidovorans</name>
    <dbReference type="NCBI Taxonomy" id="1219045"/>
    <lineage>
        <taxon>Bacteria</taxon>
        <taxon>Pseudomonadati</taxon>
        <taxon>Pseudomonadota</taxon>
        <taxon>Alphaproteobacteria</taxon>
        <taxon>Sphingomonadales</taxon>
        <taxon>Sphingomonadaceae</taxon>
        <taxon>Sphingobium</taxon>
    </lineage>
</organism>
<dbReference type="InterPro" id="IPR022798">
    <property type="entry name" value="BcsD_bac"/>
</dbReference>
<dbReference type="GO" id="GO:0030244">
    <property type="term" value="P:cellulose biosynthetic process"/>
    <property type="evidence" value="ECO:0007669"/>
    <property type="project" value="InterPro"/>
</dbReference>
<protein>
    <recommendedName>
        <fullName evidence="3">Cellulose synthase</fullName>
    </recommendedName>
</protein>
<comment type="caution">
    <text evidence="1">The sequence shown here is derived from an EMBL/GenBank/DDBJ whole genome shotgun (WGS) entry which is preliminary data.</text>
</comment>
<dbReference type="STRING" id="76947.GCA_002080435_01070"/>
<proteinExistence type="predicted"/>
<dbReference type="Proteomes" id="UP000024284">
    <property type="component" value="Unassembled WGS sequence"/>
</dbReference>
<dbReference type="PATRIC" id="fig|1219045.3.peg.2216"/>
<evidence type="ECO:0008006" key="3">
    <source>
        <dbReference type="Google" id="ProtNLM"/>
    </source>
</evidence>
<sequence length="154" mass="16632">MSEVMRRLMPDQSASGDPKGLALLVAMTAAEIWNTATPAQAHGFFLAVGRKLAAAEPMDDATDLTLLATRANKLWAALDWGHVIFCMEQEGIAIRHQGLPPALDGDVEGLWSEVISAVLEGAYDSWFRALGSGDTLVTRRVDFNGGALDLWHGR</sequence>
<reference evidence="1" key="1">
    <citation type="submission" date="2014-08" db="EMBL/GenBank/DDBJ databases">
        <title>Draft genome sequences of Sphingobium herbicidovorans.</title>
        <authorList>
            <person name="Gan H.M."/>
            <person name="Gan H.Y."/>
            <person name="Savka M.A."/>
        </authorList>
    </citation>
    <scope>NUCLEOTIDE SEQUENCE [LARGE SCALE GENOMIC DNA]</scope>
    <source>
        <strain evidence="1">NBRC 16415</strain>
    </source>
</reference>
<dbReference type="Pfam" id="PF03500">
    <property type="entry name" value="Cellsynth_D"/>
    <property type="match status" value="1"/>
</dbReference>
<dbReference type="RefSeq" id="WP_051908247.1">
    <property type="nucleotide sequence ID" value="NZ_BCZD01000030.1"/>
</dbReference>
<dbReference type="Gene3D" id="3.30.70.2590">
    <property type="match status" value="1"/>
</dbReference>
<dbReference type="eggNOG" id="ENOG5031C94">
    <property type="taxonomic scope" value="Bacteria"/>
</dbReference>
<dbReference type="AlphaFoldDB" id="A0A086P9D3"/>
<evidence type="ECO:0000313" key="1">
    <source>
        <dbReference type="EMBL" id="KFG90001.1"/>
    </source>
</evidence>